<dbReference type="InterPro" id="IPR000834">
    <property type="entry name" value="Peptidase_M14"/>
</dbReference>
<dbReference type="Gene3D" id="3.10.350.10">
    <property type="entry name" value="LysM domain"/>
    <property type="match status" value="2"/>
</dbReference>
<dbReference type="PROSITE" id="PS51782">
    <property type="entry name" value="LYSM"/>
    <property type="match status" value="2"/>
</dbReference>
<dbReference type="CDD" id="cd00118">
    <property type="entry name" value="LysM"/>
    <property type="match status" value="2"/>
</dbReference>
<dbReference type="SUPFAM" id="SSF53187">
    <property type="entry name" value="Zn-dependent exopeptidases"/>
    <property type="match status" value="1"/>
</dbReference>
<gene>
    <name evidence="10" type="ORF">GCM10010911_09770</name>
</gene>
<comment type="cofactor">
    <cofactor evidence="1">
        <name>Zn(2+)</name>
        <dbReference type="ChEBI" id="CHEBI:29105"/>
    </cofactor>
</comment>
<sequence length="404" mass="44932">MFPYIVRQGDTVLRIAREFGVNTESLLAANPRLSAAIKLIPGLLLLVPDQLASMYCIQKGDTLLRISEAFNVPVTGLTAANPHLDLKQLVPGQMIKIPLGARSRIVEGGAEYGHAELKRDLEALEHEYPFLQKAVIGYSVLNKPISAVRLGDGPRKLQINAAMHANEWITTPLLMFFMEDLAKACACGGSFGGVDMRRLMQQVSVWFVPLVNPDGVELVQEGLQRDHSYYNQLQLWNRHSSHFAKWKANVRGVDLNDQFPAFWEEEVKRRGTAGPGPRDYPGTAPLSEPEAQALFSFTQEQGFDMVLALHTQGQEIYWNYRGYEPQHAEALALKLALASSYKPVKLSGSDAGFKDWFIQDFRKPGFTVEVGLGVNPLPIASFPDLYDELWPLLVTAIEALAEEA</sequence>
<feature type="active site" description="Proton donor/acceptor" evidence="7">
    <location>
        <position position="369"/>
    </location>
</feature>
<dbReference type="RefSeq" id="WP_188989644.1">
    <property type="nucleotide sequence ID" value="NZ_BMHP01000001.1"/>
</dbReference>
<dbReference type="Pfam" id="PF00246">
    <property type="entry name" value="Peptidase_M14"/>
    <property type="match status" value="1"/>
</dbReference>
<dbReference type="AlphaFoldDB" id="A0A916YNH4"/>
<feature type="domain" description="Peptidase M14" evidence="9">
    <location>
        <begin position="110"/>
        <end position="400"/>
    </location>
</feature>
<evidence type="ECO:0000256" key="6">
    <source>
        <dbReference type="ARBA" id="ARBA00023049"/>
    </source>
</evidence>
<dbReference type="InterPro" id="IPR034274">
    <property type="entry name" value="ENP1_M14_CPD"/>
</dbReference>
<comment type="similarity">
    <text evidence="2 7">Belongs to the peptidase M14 family.</text>
</comment>
<dbReference type="GO" id="GO:0006508">
    <property type="term" value="P:proteolysis"/>
    <property type="evidence" value="ECO:0007669"/>
    <property type="project" value="UniProtKB-KW"/>
</dbReference>
<proteinExistence type="inferred from homology"/>
<keyword evidence="5" id="KW-0862">Zinc</keyword>
<organism evidence="10 11">
    <name type="scientific">Paenibacillus nasutitermitis</name>
    <dbReference type="NCBI Taxonomy" id="1652958"/>
    <lineage>
        <taxon>Bacteria</taxon>
        <taxon>Bacillati</taxon>
        <taxon>Bacillota</taxon>
        <taxon>Bacilli</taxon>
        <taxon>Bacillales</taxon>
        <taxon>Paenibacillaceae</taxon>
        <taxon>Paenibacillus</taxon>
    </lineage>
</organism>
<dbReference type="SUPFAM" id="SSF54106">
    <property type="entry name" value="LysM domain"/>
    <property type="match status" value="2"/>
</dbReference>
<feature type="domain" description="LysM" evidence="8">
    <location>
        <begin position="2"/>
        <end position="47"/>
    </location>
</feature>
<evidence type="ECO:0000259" key="8">
    <source>
        <dbReference type="PROSITE" id="PS51782"/>
    </source>
</evidence>
<dbReference type="PANTHER" id="PTHR11705:SF143">
    <property type="entry name" value="SLL0236 PROTEIN"/>
    <property type="match status" value="1"/>
</dbReference>
<evidence type="ECO:0000256" key="7">
    <source>
        <dbReference type="PROSITE-ProRule" id="PRU01379"/>
    </source>
</evidence>
<dbReference type="Gene3D" id="3.40.630.10">
    <property type="entry name" value="Zn peptidases"/>
    <property type="match status" value="1"/>
</dbReference>
<protein>
    <submittedName>
        <fullName evidence="10">Peptidase M14</fullName>
    </submittedName>
</protein>
<reference evidence="10" key="2">
    <citation type="submission" date="2020-09" db="EMBL/GenBank/DDBJ databases">
        <authorList>
            <person name="Sun Q."/>
            <person name="Zhou Y."/>
        </authorList>
    </citation>
    <scope>NUCLEOTIDE SEQUENCE</scope>
    <source>
        <strain evidence="10">CGMCC 1.15178</strain>
    </source>
</reference>
<dbReference type="CDD" id="cd06229">
    <property type="entry name" value="M14_Endopeptidase_I"/>
    <property type="match status" value="1"/>
</dbReference>
<name>A0A916YNH4_9BACL</name>
<evidence type="ECO:0000313" key="10">
    <source>
        <dbReference type="EMBL" id="GGD54250.1"/>
    </source>
</evidence>
<evidence type="ECO:0000256" key="2">
    <source>
        <dbReference type="ARBA" id="ARBA00005988"/>
    </source>
</evidence>
<dbReference type="GO" id="GO:0004181">
    <property type="term" value="F:metallocarboxypeptidase activity"/>
    <property type="evidence" value="ECO:0007669"/>
    <property type="project" value="InterPro"/>
</dbReference>
<evidence type="ECO:0000256" key="1">
    <source>
        <dbReference type="ARBA" id="ARBA00001947"/>
    </source>
</evidence>
<keyword evidence="6" id="KW-0482">Metalloprotease</keyword>
<dbReference type="Proteomes" id="UP000612456">
    <property type="component" value="Unassembled WGS sequence"/>
</dbReference>
<comment type="caution">
    <text evidence="10">The sequence shown here is derived from an EMBL/GenBank/DDBJ whole genome shotgun (WGS) entry which is preliminary data.</text>
</comment>
<dbReference type="SMART" id="SM00257">
    <property type="entry name" value="LysM"/>
    <property type="match status" value="2"/>
</dbReference>
<feature type="domain" description="LysM" evidence="8">
    <location>
        <begin position="53"/>
        <end position="97"/>
    </location>
</feature>
<keyword evidence="3" id="KW-0645">Protease</keyword>
<evidence type="ECO:0000256" key="4">
    <source>
        <dbReference type="ARBA" id="ARBA00022801"/>
    </source>
</evidence>
<dbReference type="EMBL" id="BMHP01000001">
    <property type="protein sequence ID" value="GGD54250.1"/>
    <property type="molecule type" value="Genomic_DNA"/>
</dbReference>
<keyword evidence="11" id="KW-1185">Reference proteome</keyword>
<dbReference type="PANTHER" id="PTHR11705">
    <property type="entry name" value="PROTEASE FAMILY M14 CARBOXYPEPTIDASE A,B"/>
    <property type="match status" value="1"/>
</dbReference>
<evidence type="ECO:0000256" key="5">
    <source>
        <dbReference type="ARBA" id="ARBA00022833"/>
    </source>
</evidence>
<dbReference type="PROSITE" id="PS52035">
    <property type="entry name" value="PEPTIDASE_M14"/>
    <property type="match status" value="1"/>
</dbReference>
<evidence type="ECO:0000313" key="11">
    <source>
        <dbReference type="Proteomes" id="UP000612456"/>
    </source>
</evidence>
<evidence type="ECO:0000259" key="9">
    <source>
        <dbReference type="PROSITE" id="PS52035"/>
    </source>
</evidence>
<dbReference type="GO" id="GO:0008270">
    <property type="term" value="F:zinc ion binding"/>
    <property type="evidence" value="ECO:0007669"/>
    <property type="project" value="InterPro"/>
</dbReference>
<dbReference type="Pfam" id="PF01476">
    <property type="entry name" value="LysM"/>
    <property type="match status" value="2"/>
</dbReference>
<keyword evidence="4" id="KW-0378">Hydrolase</keyword>
<dbReference type="InterPro" id="IPR018392">
    <property type="entry name" value="LysM"/>
</dbReference>
<evidence type="ECO:0000256" key="3">
    <source>
        <dbReference type="ARBA" id="ARBA00022670"/>
    </source>
</evidence>
<dbReference type="GO" id="GO:0005615">
    <property type="term" value="C:extracellular space"/>
    <property type="evidence" value="ECO:0007669"/>
    <property type="project" value="TreeGrafter"/>
</dbReference>
<dbReference type="SMART" id="SM00631">
    <property type="entry name" value="Zn_pept"/>
    <property type="match status" value="1"/>
</dbReference>
<dbReference type="InterPro" id="IPR036779">
    <property type="entry name" value="LysM_dom_sf"/>
</dbReference>
<reference evidence="10" key="1">
    <citation type="journal article" date="2014" name="Int. J. Syst. Evol. Microbiol.">
        <title>Complete genome sequence of Corynebacterium casei LMG S-19264T (=DSM 44701T), isolated from a smear-ripened cheese.</title>
        <authorList>
            <consortium name="US DOE Joint Genome Institute (JGI-PGF)"/>
            <person name="Walter F."/>
            <person name="Albersmeier A."/>
            <person name="Kalinowski J."/>
            <person name="Ruckert C."/>
        </authorList>
    </citation>
    <scope>NUCLEOTIDE SEQUENCE</scope>
    <source>
        <strain evidence="10">CGMCC 1.15178</strain>
    </source>
</reference>
<accession>A0A916YNH4</accession>